<keyword evidence="2" id="KW-1185">Reference proteome</keyword>
<evidence type="ECO:0000313" key="2">
    <source>
        <dbReference type="Proteomes" id="UP000005239"/>
    </source>
</evidence>
<dbReference type="Proteomes" id="UP000005239">
    <property type="component" value="Unassembled WGS sequence"/>
</dbReference>
<dbReference type="AlphaFoldDB" id="A0A2A6BL49"/>
<dbReference type="EnsemblMetazoa" id="PPA35979.1">
    <property type="protein sequence ID" value="PPA35979.1"/>
    <property type="gene ID" value="WBGene00274348"/>
</dbReference>
<reference evidence="1" key="2">
    <citation type="submission" date="2022-06" db="UniProtKB">
        <authorList>
            <consortium name="EnsemblMetazoa"/>
        </authorList>
    </citation>
    <scope>IDENTIFICATION</scope>
    <source>
        <strain evidence="1">PS312</strain>
    </source>
</reference>
<protein>
    <submittedName>
        <fullName evidence="1">Uncharacterized protein</fullName>
    </submittedName>
</protein>
<gene>
    <name evidence="1" type="primary">WBGene00274348</name>
</gene>
<reference evidence="2" key="1">
    <citation type="journal article" date="2008" name="Nat. Genet.">
        <title>The Pristionchus pacificus genome provides a unique perspective on nematode lifestyle and parasitism.</title>
        <authorList>
            <person name="Dieterich C."/>
            <person name="Clifton S.W."/>
            <person name="Schuster L.N."/>
            <person name="Chinwalla A."/>
            <person name="Delehaunty K."/>
            <person name="Dinkelacker I."/>
            <person name="Fulton L."/>
            <person name="Fulton R."/>
            <person name="Godfrey J."/>
            <person name="Minx P."/>
            <person name="Mitreva M."/>
            <person name="Roeseler W."/>
            <person name="Tian H."/>
            <person name="Witte H."/>
            <person name="Yang S.P."/>
            <person name="Wilson R.K."/>
            <person name="Sommer R.J."/>
        </authorList>
    </citation>
    <scope>NUCLEOTIDE SEQUENCE [LARGE SCALE GENOMIC DNA]</scope>
    <source>
        <strain evidence="2">PS312</strain>
    </source>
</reference>
<sequence>MLQYSFKKARAHFNRTFREEKTKLTVNEIDERERRDDVVAIRPPPVRIHLKRDLILPVYGDTTRRVHVSRGTAATLYDIDQSRRYIALSKGPLLDVRQIFESLLPQSEKAEDAFGQDLTSSGAQRAASIAMDIGSTAADKASELHGDWSRDGGLLSMLQSKTTKKAEEQGRRCALDVAEQDDQEGGSSYEEMNSPIYEGGARAGGFKGGVLSGYGREAKGGSFEGENLPSRGAVGDLRPTATATAIELHGDNSRDGGVLSRMLSKMTEKAQDPTIRARTLAGEILPISKFVMENSWEVGEKCYAPCDVKGAIRWRVAVITAIFLEKVRYKIESTGEEEAT</sequence>
<name>A0A2A6BL49_PRIPA</name>
<accession>A0A2A6BL49</accession>
<organism evidence="1 2">
    <name type="scientific">Pristionchus pacificus</name>
    <name type="common">Parasitic nematode worm</name>
    <dbReference type="NCBI Taxonomy" id="54126"/>
    <lineage>
        <taxon>Eukaryota</taxon>
        <taxon>Metazoa</taxon>
        <taxon>Ecdysozoa</taxon>
        <taxon>Nematoda</taxon>
        <taxon>Chromadorea</taxon>
        <taxon>Rhabditida</taxon>
        <taxon>Rhabditina</taxon>
        <taxon>Diplogasteromorpha</taxon>
        <taxon>Diplogasteroidea</taxon>
        <taxon>Neodiplogasteridae</taxon>
        <taxon>Pristionchus</taxon>
    </lineage>
</organism>
<evidence type="ECO:0000313" key="1">
    <source>
        <dbReference type="EnsemblMetazoa" id="PPA35979.1"/>
    </source>
</evidence>
<accession>A0A8R1YPG1</accession>
<proteinExistence type="predicted"/>